<sequence>MTPDDRVERVARRFWLDRATMETIANEEGVSRSTISRALDTARATGVVSITVNPVHGRAAAMAAELGRRHGIAARVVPVPDDAPGPARLQAVAAETAVLLDAVVDTGTTLGLAWGTTTSAVGQHLRARPLRDAHVVQLNGAMNTHSSGVGYGSDVLGRFGTAWDARVHHFPVPAFFDRPETRQAMWRERSVRRVLDLQQGAGVALFGIGAMTGAVPSRVHTEGYLTPGDRADLVAAGVVGDVCTVFLRADGSWEGIPLNARTSGLLPPVLRRIPRRVCAVAGDDKVAGLVAALAAGLVTDLVLDSRAAQELLTSRPPTRPAPLWRPPSGHPPPTGASVRGT</sequence>
<comment type="similarity">
    <text evidence="1">Belongs to the SorC transcriptional regulatory family.</text>
</comment>
<keyword evidence="2" id="KW-0805">Transcription regulation</keyword>
<dbReference type="OrthoDB" id="186585at2"/>
<name>A0A1G6TFZ7_9ACTN</name>
<evidence type="ECO:0000256" key="1">
    <source>
        <dbReference type="ARBA" id="ARBA00010466"/>
    </source>
</evidence>
<dbReference type="GO" id="GO:0003677">
    <property type="term" value="F:DNA binding"/>
    <property type="evidence" value="ECO:0007669"/>
    <property type="project" value="UniProtKB-KW"/>
</dbReference>
<evidence type="ECO:0000256" key="5">
    <source>
        <dbReference type="SAM" id="MobiDB-lite"/>
    </source>
</evidence>
<dbReference type="Proteomes" id="UP000199416">
    <property type="component" value="Unassembled WGS sequence"/>
</dbReference>
<dbReference type="EMBL" id="FMZF01000006">
    <property type="protein sequence ID" value="SDD28000.1"/>
    <property type="molecule type" value="Genomic_DNA"/>
</dbReference>
<evidence type="ECO:0000259" key="6">
    <source>
        <dbReference type="Pfam" id="PF04198"/>
    </source>
</evidence>
<proteinExistence type="inferred from homology"/>
<organism evidence="7 8">
    <name type="scientific">Geodermatophilus telluris</name>
    <dbReference type="NCBI Taxonomy" id="1190417"/>
    <lineage>
        <taxon>Bacteria</taxon>
        <taxon>Bacillati</taxon>
        <taxon>Actinomycetota</taxon>
        <taxon>Actinomycetes</taxon>
        <taxon>Geodermatophilales</taxon>
        <taxon>Geodermatophilaceae</taxon>
        <taxon>Geodermatophilus</taxon>
    </lineage>
</organism>
<feature type="compositionally biased region" description="Pro residues" evidence="5">
    <location>
        <begin position="317"/>
        <end position="334"/>
    </location>
</feature>
<dbReference type="Gene3D" id="1.10.10.10">
    <property type="entry name" value="Winged helix-like DNA-binding domain superfamily/Winged helix DNA-binding domain"/>
    <property type="match status" value="1"/>
</dbReference>
<dbReference type="AlphaFoldDB" id="A0A1G6TFZ7"/>
<gene>
    <name evidence="7" type="ORF">SAMN05660690_3864</name>
</gene>
<evidence type="ECO:0000256" key="4">
    <source>
        <dbReference type="ARBA" id="ARBA00023163"/>
    </source>
</evidence>
<evidence type="ECO:0000256" key="2">
    <source>
        <dbReference type="ARBA" id="ARBA00023015"/>
    </source>
</evidence>
<dbReference type="Gene3D" id="3.40.50.1360">
    <property type="match status" value="1"/>
</dbReference>
<reference evidence="8" key="1">
    <citation type="submission" date="2016-10" db="EMBL/GenBank/DDBJ databases">
        <authorList>
            <person name="Varghese N."/>
            <person name="Submissions S."/>
        </authorList>
    </citation>
    <scope>NUCLEOTIDE SEQUENCE [LARGE SCALE GENOMIC DNA]</scope>
    <source>
        <strain evidence="8">DSM 45421</strain>
    </source>
</reference>
<protein>
    <submittedName>
        <fullName evidence="7">DNA-binding transcriptional regulator LsrR, DeoR family</fullName>
    </submittedName>
</protein>
<evidence type="ECO:0000313" key="7">
    <source>
        <dbReference type="EMBL" id="SDD28000.1"/>
    </source>
</evidence>
<evidence type="ECO:0000313" key="8">
    <source>
        <dbReference type="Proteomes" id="UP000199416"/>
    </source>
</evidence>
<dbReference type="Pfam" id="PF04198">
    <property type="entry name" value="Sugar-bind"/>
    <property type="match status" value="1"/>
</dbReference>
<keyword evidence="8" id="KW-1185">Reference proteome</keyword>
<keyword evidence="3 7" id="KW-0238">DNA-binding</keyword>
<dbReference type="PANTHER" id="PTHR34294">
    <property type="entry name" value="TRANSCRIPTIONAL REGULATOR-RELATED"/>
    <property type="match status" value="1"/>
</dbReference>
<dbReference type="GO" id="GO:0030246">
    <property type="term" value="F:carbohydrate binding"/>
    <property type="evidence" value="ECO:0007669"/>
    <property type="project" value="InterPro"/>
</dbReference>
<evidence type="ECO:0000256" key="3">
    <source>
        <dbReference type="ARBA" id="ARBA00023125"/>
    </source>
</evidence>
<dbReference type="InterPro" id="IPR051054">
    <property type="entry name" value="SorC_transcr_regulators"/>
</dbReference>
<dbReference type="PANTHER" id="PTHR34294:SF1">
    <property type="entry name" value="TRANSCRIPTIONAL REGULATOR LSRR"/>
    <property type="match status" value="1"/>
</dbReference>
<dbReference type="InterPro" id="IPR036388">
    <property type="entry name" value="WH-like_DNA-bd_sf"/>
</dbReference>
<dbReference type="RefSeq" id="WP_091367697.1">
    <property type="nucleotide sequence ID" value="NZ_FMZF01000006.1"/>
</dbReference>
<dbReference type="InterPro" id="IPR007324">
    <property type="entry name" value="Sugar-bd_dom_put"/>
</dbReference>
<dbReference type="InterPro" id="IPR037171">
    <property type="entry name" value="NagB/RpiA_transferase-like"/>
</dbReference>
<accession>A0A1G6TFZ7</accession>
<dbReference type="SUPFAM" id="SSF100950">
    <property type="entry name" value="NagB/RpiA/CoA transferase-like"/>
    <property type="match status" value="1"/>
</dbReference>
<keyword evidence="4" id="KW-0804">Transcription</keyword>
<feature type="domain" description="Sugar-binding" evidence="6">
    <location>
        <begin position="64"/>
        <end position="312"/>
    </location>
</feature>
<dbReference type="STRING" id="1190417.SAMN05660690_3864"/>
<feature type="region of interest" description="Disordered" evidence="5">
    <location>
        <begin position="312"/>
        <end position="341"/>
    </location>
</feature>